<dbReference type="EC" id="2.3.-.-" evidence="5"/>
<accession>A0ABD5Y8G0</accession>
<dbReference type="GO" id="GO:0016746">
    <property type="term" value="F:acyltransferase activity"/>
    <property type="evidence" value="ECO:0007669"/>
    <property type="project" value="UniProtKB-KW"/>
</dbReference>
<evidence type="ECO:0000313" key="5">
    <source>
        <dbReference type="EMBL" id="MFC7140664.1"/>
    </source>
</evidence>
<organism evidence="5 6">
    <name type="scientific">Halosimplex aquaticum</name>
    <dbReference type="NCBI Taxonomy" id="3026162"/>
    <lineage>
        <taxon>Archaea</taxon>
        <taxon>Methanobacteriati</taxon>
        <taxon>Methanobacteriota</taxon>
        <taxon>Stenosarchaea group</taxon>
        <taxon>Halobacteria</taxon>
        <taxon>Halobacteriales</taxon>
        <taxon>Haloarculaceae</taxon>
        <taxon>Halosimplex</taxon>
    </lineage>
</organism>
<dbReference type="InterPro" id="IPR051531">
    <property type="entry name" value="N-acetyltransferase"/>
</dbReference>
<feature type="domain" description="N-acetyltransferase" evidence="4">
    <location>
        <begin position="12"/>
        <end position="172"/>
    </location>
</feature>
<evidence type="ECO:0000256" key="3">
    <source>
        <dbReference type="ARBA" id="ARBA00038502"/>
    </source>
</evidence>
<dbReference type="InterPro" id="IPR000182">
    <property type="entry name" value="GNAT_dom"/>
</dbReference>
<sequence>MPGPVFLAGDRVTLRPAERDDVDFLLENRNDPAVRAGRTAKYPSGRDDVETFLGGTMGRNDQSIGLLVCVDERPVGYVLINRERMGDSEYDRGELAYWIAPDESGNGYATEASRVLLDHSFDGIGLHKVVARAFESNDGSQRVVEKLGFTREGTFRDEAYVDGAWEDYYRYGLLREEWRERRSE</sequence>
<evidence type="ECO:0000259" key="4">
    <source>
        <dbReference type="PROSITE" id="PS51186"/>
    </source>
</evidence>
<dbReference type="EMBL" id="JBHTAS010000001">
    <property type="protein sequence ID" value="MFC7140664.1"/>
    <property type="molecule type" value="Genomic_DNA"/>
</dbReference>
<dbReference type="InterPro" id="IPR016181">
    <property type="entry name" value="Acyl_CoA_acyltransferase"/>
</dbReference>
<keyword evidence="1 5" id="KW-0808">Transferase</keyword>
<gene>
    <name evidence="5" type="ORF">ACFQMA_12650</name>
</gene>
<evidence type="ECO:0000256" key="2">
    <source>
        <dbReference type="ARBA" id="ARBA00023315"/>
    </source>
</evidence>
<comment type="similarity">
    <text evidence="3">Belongs to the acetyltransferase family. RimJ subfamily.</text>
</comment>
<evidence type="ECO:0000313" key="6">
    <source>
        <dbReference type="Proteomes" id="UP001596432"/>
    </source>
</evidence>
<dbReference type="Pfam" id="PF13302">
    <property type="entry name" value="Acetyltransf_3"/>
    <property type="match status" value="1"/>
</dbReference>
<dbReference type="Gene3D" id="3.40.630.30">
    <property type="match status" value="1"/>
</dbReference>
<evidence type="ECO:0000256" key="1">
    <source>
        <dbReference type="ARBA" id="ARBA00022679"/>
    </source>
</evidence>
<dbReference type="PROSITE" id="PS51186">
    <property type="entry name" value="GNAT"/>
    <property type="match status" value="1"/>
</dbReference>
<reference evidence="5 6" key="1">
    <citation type="journal article" date="2019" name="Int. J. Syst. Evol. Microbiol.">
        <title>The Global Catalogue of Microorganisms (GCM) 10K type strain sequencing project: providing services to taxonomists for standard genome sequencing and annotation.</title>
        <authorList>
            <consortium name="The Broad Institute Genomics Platform"/>
            <consortium name="The Broad Institute Genome Sequencing Center for Infectious Disease"/>
            <person name="Wu L."/>
            <person name="Ma J."/>
        </authorList>
    </citation>
    <scope>NUCLEOTIDE SEQUENCE [LARGE SCALE GENOMIC DNA]</scope>
    <source>
        <strain evidence="5 6">XZYJT29</strain>
    </source>
</reference>
<proteinExistence type="inferred from homology"/>
<dbReference type="PANTHER" id="PTHR43792">
    <property type="entry name" value="GNAT FAMILY, PUTATIVE (AFU_ORTHOLOGUE AFUA_3G00765)-RELATED-RELATED"/>
    <property type="match status" value="1"/>
</dbReference>
<dbReference type="AlphaFoldDB" id="A0ABD5Y8G0"/>
<dbReference type="GeneID" id="78820970"/>
<dbReference type="RefSeq" id="WP_274321759.1">
    <property type="nucleotide sequence ID" value="NZ_CP118158.1"/>
</dbReference>
<protein>
    <submittedName>
        <fullName evidence="5">GNAT family N-acetyltransferase</fullName>
        <ecNumber evidence="5">2.3.-.-</ecNumber>
    </submittedName>
</protein>
<comment type="caution">
    <text evidence="5">The sequence shown here is derived from an EMBL/GenBank/DDBJ whole genome shotgun (WGS) entry which is preliminary data.</text>
</comment>
<name>A0ABD5Y8G0_9EURY</name>
<keyword evidence="2 5" id="KW-0012">Acyltransferase</keyword>
<dbReference type="Proteomes" id="UP001596432">
    <property type="component" value="Unassembled WGS sequence"/>
</dbReference>
<dbReference type="SUPFAM" id="SSF55729">
    <property type="entry name" value="Acyl-CoA N-acyltransferases (Nat)"/>
    <property type="match status" value="1"/>
</dbReference>
<dbReference type="PANTHER" id="PTHR43792:SF8">
    <property type="entry name" value="[RIBOSOMAL PROTEIN US5]-ALANINE N-ACETYLTRANSFERASE"/>
    <property type="match status" value="1"/>
</dbReference>
<keyword evidence="6" id="KW-1185">Reference proteome</keyword>